<keyword evidence="1" id="KW-0472">Membrane</keyword>
<dbReference type="RefSeq" id="XP_067816691.1">
    <property type="nucleotide sequence ID" value="XM_067961457.1"/>
</dbReference>
<keyword evidence="3" id="KW-1185">Reference proteome</keyword>
<dbReference type="AlphaFoldDB" id="A0A976FI59"/>
<reference evidence="2 3" key="1">
    <citation type="journal article" date="2021" name="Genome Biol.">
        <title>AFLAP: assembly-free linkage analysis pipeline using k-mers from genome sequencing data.</title>
        <authorList>
            <person name="Fletcher K."/>
            <person name="Zhang L."/>
            <person name="Gil J."/>
            <person name="Han R."/>
            <person name="Cavanaugh K."/>
            <person name="Michelmore R."/>
        </authorList>
    </citation>
    <scope>NUCLEOTIDE SEQUENCE [LARGE SCALE GENOMIC DNA]</scope>
    <source>
        <strain evidence="2 3">SF5</strain>
    </source>
</reference>
<accession>A0A976FI59</accession>
<dbReference type="EMBL" id="SHOA02000014">
    <property type="protein sequence ID" value="TDH67192.1"/>
    <property type="molecule type" value="Genomic_DNA"/>
</dbReference>
<dbReference type="Proteomes" id="UP000294530">
    <property type="component" value="Unassembled WGS sequence"/>
</dbReference>
<sequence>MLGPTMRRAAPLTCSFYKRPVQCRFGGSLTKNRHIENWNNWRGDSEKRFQFNNKLFVSMAAWGLIPFGLYYVIAADERRTRDFHNGNPNKIRQ</sequence>
<proteinExistence type="predicted"/>
<feature type="transmembrane region" description="Helical" evidence="1">
    <location>
        <begin position="55"/>
        <end position="73"/>
    </location>
</feature>
<evidence type="ECO:0000313" key="3">
    <source>
        <dbReference type="Proteomes" id="UP000294530"/>
    </source>
</evidence>
<organism evidence="2 3">
    <name type="scientific">Bremia lactucae</name>
    <name type="common">Lettuce downy mildew</name>
    <dbReference type="NCBI Taxonomy" id="4779"/>
    <lineage>
        <taxon>Eukaryota</taxon>
        <taxon>Sar</taxon>
        <taxon>Stramenopiles</taxon>
        <taxon>Oomycota</taxon>
        <taxon>Peronosporomycetes</taxon>
        <taxon>Peronosporales</taxon>
        <taxon>Peronosporaceae</taxon>
        <taxon>Bremia</taxon>
    </lineage>
</organism>
<evidence type="ECO:0000313" key="2">
    <source>
        <dbReference type="EMBL" id="TDH67192.1"/>
    </source>
</evidence>
<keyword evidence="1" id="KW-1133">Transmembrane helix</keyword>
<comment type="caution">
    <text evidence="2">The sequence shown here is derived from an EMBL/GenBank/DDBJ whole genome shotgun (WGS) entry which is preliminary data.</text>
</comment>
<dbReference type="KEGG" id="blac:94347128"/>
<name>A0A976FI59_BRELC</name>
<dbReference type="GeneID" id="94347128"/>
<dbReference type="OrthoDB" id="58187at2759"/>
<gene>
    <name evidence="2" type="ORF">CCR75_003361</name>
</gene>
<keyword evidence="1" id="KW-0812">Transmembrane</keyword>
<protein>
    <submittedName>
        <fullName evidence="2">Uncharacterized protein</fullName>
    </submittedName>
</protein>
<evidence type="ECO:0000256" key="1">
    <source>
        <dbReference type="SAM" id="Phobius"/>
    </source>
</evidence>